<feature type="region of interest" description="Disordered" evidence="1">
    <location>
        <begin position="1"/>
        <end position="38"/>
    </location>
</feature>
<name>A0ABW0ZST9_9ACTN</name>
<protein>
    <submittedName>
        <fullName evidence="2">Uncharacterized protein</fullName>
    </submittedName>
</protein>
<sequence>MSVDHGALSSAGEEGRPGTRAASHRSGSRASSGAGGVLQIEAMRTSDLFL</sequence>
<accession>A0ABW0ZST9</accession>
<dbReference type="Proteomes" id="UP001596072">
    <property type="component" value="Unassembled WGS sequence"/>
</dbReference>
<organism evidence="2 3">
    <name type="scientific">Nocardioides vastitatis</name>
    <dbReference type="NCBI Taxonomy" id="2568655"/>
    <lineage>
        <taxon>Bacteria</taxon>
        <taxon>Bacillati</taxon>
        <taxon>Actinomycetota</taxon>
        <taxon>Actinomycetes</taxon>
        <taxon>Propionibacteriales</taxon>
        <taxon>Nocardioidaceae</taxon>
        <taxon>Nocardioides</taxon>
    </lineage>
</organism>
<evidence type="ECO:0000313" key="2">
    <source>
        <dbReference type="EMBL" id="MFC5731580.1"/>
    </source>
</evidence>
<reference evidence="3" key="1">
    <citation type="journal article" date="2019" name="Int. J. Syst. Evol. Microbiol.">
        <title>The Global Catalogue of Microorganisms (GCM) 10K type strain sequencing project: providing services to taxonomists for standard genome sequencing and annotation.</title>
        <authorList>
            <consortium name="The Broad Institute Genomics Platform"/>
            <consortium name="The Broad Institute Genome Sequencing Center for Infectious Disease"/>
            <person name="Wu L."/>
            <person name="Ma J."/>
        </authorList>
    </citation>
    <scope>NUCLEOTIDE SEQUENCE [LARGE SCALE GENOMIC DNA]</scope>
    <source>
        <strain evidence="3">YIM 94188</strain>
    </source>
</reference>
<evidence type="ECO:0000313" key="3">
    <source>
        <dbReference type="Proteomes" id="UP001596072"/>
    </source>
</evidence>
<evidence type="ECO:0000256" key="1">
    <source>
        <dbReference type="SAM" id="MobiDB-lite"/>
    </source>
</evidence>
<proteinExistence type="predicted"/>
<keyword evidence="3" id="KW-1185">Reference proteome</keyword>
<comment type="caution">
    <text evidence="2">The sequence shown here is derived from an EMBL/GenBank/DDBJ whole genome shotgun (WGS) entry which is preliminary data.</text>
</comment>
<dbReference type="RefSeq" id="WP_168798190.1">
    <property type="nucleotide sequence ID" value="NZ_JBHSNS010000018.1"/>
</dbReference>
<dbReference type="EMBL" id="JBHSNS010000018">
    <property type="protein sequence ID" value="MFC5731580.1"/>
    <property type="molecule type" value="Genomic_DNA"/>
</dbReference>
<gene>
    <name evidence="2" type="ORF">ACFPQB_21900</name>
</gene>